<keyword evidence="3 10" id="KW-0812">Transmembrane</keyword>
<comment type="subcellular location">
    <subcellularLocation>
        <location evidence="1">Lysosome membrane</location>
        <topology evidence="1">Multi-pass membrane protein</topology>
    </subcellularLocation>
    <subcellularLocation>
        <location evidence="10">Membrane</location>
        <topology evidence="10">Multi-pass membrane protein</topology>
    </subcellularLocation>
</comment>
<comment type="similarity">
    <text evidence="2 10">Belongs to the tetraspanin (TM4SF) family.</text>
</comment>
<dbReference type="FunFam" id="1.10.1450.10:FF:000020">
    <property type="entry name" value="Tetraspanin"/>
    <property type="match status" value="1"/>
</dbReference>
<evidence type="ECO:0000256" key="7">
    <source>
        <dbReference type="ARBA" id="ARBA00023228"/>
    </source>
</evidence>
<evidence type="ECO:0000256" key="10">
    <source>
        <dbReference type="RuleBase" id="RU361218"/>
    </source>
</evidence>
<feature type="non-terminal residue" evidence="11">
    <location>
        <position position="243"/>
    </location>
</feature>
<keyword evidence="5 10" id="KW-0472">Membrane</keyword>
<name>A0A7L2WCR2_PANHA</name>
<dbReference type="OrthoDB" id="6134317at2759"/>
<dbReference type="PANTHER" id="PTHR19282">
    <property type="entry name" value="TETRASPANIN"/>
    <property type="match status" value="1"/>
</dbReference>
<evidence type="ECO:0000256" key="6">
    <source>
        <dbReference type="ARBA" id="ARBA00023180"/>
    </source>
</evidence>
<comment type="subunit">
    <text evidence="8">Interacts with SLC19A2. Interacts with NTRK1/TRKA.</text>
</comment>
<evidence type="ECO:0000256" key="2">
    <source>
        <dbReference type="ARBA" id="ARBA00006840"/>
    </source>
</evidence>
<evidence type="ECO:0000256" key="4">
    <source>
        <dbReference type="ARBA" id="ARBA00022989"/>
    </source>
</evidence>
<sequence length="243" mass="26077">LSPGAKMGCFTFIKVMMILFNLAIFLGGGTLLGVGIWVTMDGQSFLDIFGVLSSSVLQVVNVSYCLIVIGAILLVIGFLGCCGAQKESKCLLMMFFSVVLIIFIAEIAAAVVALVYTGLAETLLTAVVTPLLKEKYGVDGSLTHIWNVTMREVHCCGLNNYTDFTDSYWYQEHGTYPEPCCNDMQPCNATLAAQSKVPGCFDQILEEIKTNAGVVGGVAAGIAALEIAAMAVSMYLYCELDQK</sequence>
<dbReference type="SUPFAM" id="SSF48652">
    <property type="entry name" value="Tetraspanin"/>
    <property type="match status" value="1"/>
</dbReference>
<keyword evidence="12" id="KW-1185">Reference proteome</keyword>
<dbReference type="CDD" id="cd03156">
    <property type="entry name" value="uroplakin_I_like_LEL"/>
    <property type="match status" value="1"/>
</dbReference>
<evidence type="ECO:0000256" key="9">
    <source>
        <dbReference type="ARBA" id="ARBA00054958"/>
    </source>
</evidence>
<dbReference type="PRINTS" id="PR00259">
    <property type="entry name" value="TMFOUR"/>
</dbReference>
<dbReference type="GO" id="GO:0005765">
    <property type="term" value="C:lysosomal membrane"/>
    <property type="evidence" value="ECO:0007669"/>
    <property type="project" value="UniProtKB-SubCell"/>
</dbReference>
<dbReference type="InterPro" id="IPR000301">
    <property type="entry name" value="Tetraspanin_animals"/>
</dbReference>
<dbReference type="GO" id="GO:0005886">
    <property type="term" value="C:plasma membrane"/>
    <property type="evidence" value="ECO:0007669"/>
    <property type="project" value="TreeGrafter"/>
</dbReference>
<gene>
    <name evidence="11" type="primary">Tspan1</name>
    <name evidence="11" type="ORF">PANHAL_R05088</name>
</gene>
<dbReference type="AlphaFoldDB" id="A0A7L2WCR2"/>
<protein>
    <recommendedName>
        <fullName evidence="10">Tetraspanin</fullName>
    </recommendedName>
</protein>
<organism evidence="11 12">
    <name type="scientific">Pandion haliaetus</name>
    <name type="common">Osprey</name>
    <name type="synonym">Falco haliaetus</name>
    <dbReference type="NCBI Taxonomy" id="56262"/>
    <lineage>
        <taxon>Eukaryota</taxon>
        <taxon>Metazoa</taxon>
        <taxon>Chordata</taxon>
        <taxon>Craniata</taxon>
        <taxon>Vertebrata</taxon>
        <taxon>Euteleostomi</taxon>
        <taxon>Archelosauria</taxon>
        <taxon>Archosauria</taxon>
        <taxon>Dinosauria</taxon>
        <taxon>Saurischia</taxon>
        <taxon>Theropoda</taxon>
        <taxon>Coelurosauria</taxon>
        <taxon>Aves</taxon>
        <taxon>Neognathae</taxon>
        <taxon>Neoaves</taxon>
        <taxon>Telluraves</taxon>
        <taxon>Accipitrimorphae</taxon>
        <taxon>Accipitriformes</taxon>
        <taxon>Pandionidae</taxon>
        <taxon>Pandion</taxon>
    </lineage>
</organism>
<accession>A0A7L2WCR2</accession>
<evidence type="ECO:0000256" key="3">
    <source>
        <dbReference type="ARBA" id="ARBA00022692"/>
    </source>
</evidence>
<feature type="transmembrane region" description="Helical" evidence="10">
    <location>
        <begin position="214"/>
        <end position="238"/>
    </location>
</feature>
<dbReference type="EMBL" id="VYZV01008094">
    <property type="protein sequence ID" value="NXS66747.1"/>
    <property type="molecule type" value="Genomic_DNA"/>
</dbReference>
<dbReference type="InterPro" id="IPR008952">
    <property type="entry name" value="Tetraspanin_EC2_sf"/>
</dbReference>
<dbReference type="Pfam" id="PF00335">
    <property type="entry name" value="Tetraspanin"/>
    <property type="match status" value="1"/>
</dbReference>
<keyword evidence="7" id="KW-0458">Lysosome</keyword>
<evidence type="ECO:0000256" key="1">
    <source>
        <dbReference type="ARBA" id="ARBA00004155"/>
    </source>
</evidence>
<dbReference type="Gene3D" id="1.10.1450.10">
    <property type="entry name" value="Tetraspanin"/>
    <property type="match status" value="1"/>
</dbReference>
<dbReference type="Proteomes" id="UP000580171">
    <property type="component" value="Unassembled WGS sequence"/>
</dbReference>
<evidence type="ECO:0000313" key="11">
    <source>
        <dbReference type="EMBL" id="NXS66747.1"/>
    </source>
</evidence>
<dbReference type="PROSITE" id="PS00421">
    <property type="entry name" value="TM4_1"/>
    <property type="match status" value="1"/>
</dbReference>
<evidence type="ECO:0000313" key="12">
    <source>
        <dbReference type="Proteomes" id="UP000580171"/>
    </source>
</evidence>
<comment type="caution">
    <text evidence="11">The sequence shown here is derived from an EMBL/GenBank/DDBJ whole genome shotgun (WGS) entry which is preliminary data.</text>
</comment>
<dbReference type="PIRSF" id="PIRSF002419">
    <property type="entry name" value="Tetraspanin"/>
    <property type="match status" value="1"/>
</dbReference>
<evidence type="ECO:0000256" key="5">
    <source>
        <dbReference type="ARBA" id="ARBA00023136"/>
    </source>
</evidence>
<dbReference type="InterPro" id="IPR018499">
    <property type="entry name" value="Tetraspanin/Peripherin"/>
</dbReference>
<feature type="transmembrane region" description="Helical" evidence="10">
    <location>
        <begin position="12"/>
        <end position="38"/>
    </location>
</feature>
<feature type="transmembrane region" description="Helical" evidence="10">
    <location>
        <begin position="58"/>
        <end position="79"/>
    </location>
</feature>
<dbReference type="InterPro" id="IPR018503">
    <property type="entry name" value="Tetraspanin_CS"/>
</dbReference>
<reference evidence="11 12" key="1">
    <citation type="submission" date="2019-09" db="EMBL/GenBank/DDBJ databases">
        <title>Bird 10,000 Genomes (B10K) Project - Family phase.</title>
        <authorList>
            <person name="Zhang G."/>
        </authorList>
    </citation>
    <scope>NUCLEOTIDE SEQUENCE [LARGE SCALE GENOMIC DNA]</scope>
    <source>
        <strain evidence="11">B10K-DU-012-58</strain>
        <tissue evidence="11">Muscle</tissue>
    </source>
</reference>
<feature type="transmembrane region" description="Helical" evidence="10">
    <location>
        <begin position="91"/>
        <end position="116"/>
    </location>
</feature>
<keyword evidence="6" id="KW-0325">Glycoprotein</keyword>
<dbReference type="PANTHER" id="PTHR19282:SF216">
    <property type="entry name" value="TETRASPANIN-1"/>
    <property type="match status" value="1"/>
</dbReference>
<keyword evidence="4 10" id="KW-1133">Transmembrane helix</keyword>
<proteinExistence type="inferred from homology"/>
<evidence type="ECO:0000256" key="8">
    <source>
        <dbReference type="ARBA" id="ARBA00046464"/>
    </source>
</evidence>
<feature type="non-terminal residue" evidence="11">
    <location>
        <position position="1"/>
    </location>
</feature>
<comment type="function">
    <text evidence="9">Structural component of specialized membrane microdomains known as tetraspanin-enriched microdomains (TERMs), which act as platforms for receptor clustering and signaling. Participates thereby in diverse biological functions such as cell signal transduction, adhesion, migration and protein trafficking. Regulates neuronal differentiation in response to NGF by facilitating NGF-mediated activation of NTRK1/TRKA receptor tyrosine kinase and subsequent downstream signaling pathways. Plays a role in the inhibition of TNFalpha-induced apoptosis. Mechanistically, inhibits the NF-kappa-B signaling pathway by blocking phosphorylation of CHUK. Also promotes the stability of the thiamine transporter 1/SLC19A2 in intestinal epithelial cells leading to an increase of thiamine uptake process.</text>
</comment>